<reference evidence="3 4" key="3">
    <citation type="submission" date="2025-05" db="UniProtKB">
        <authorList>
            <consortium name="RefSeq"/>
        </authorList>
    </citation>
    <scope>IDENTIFICATION</scope>
    <source>
        <tissue evidence="3 4">Leaf</tissue>
    </source>
</reference>
<feature type="region of interest" description="Disordered" evidence="1">
    <location>
        <begin position="32"/>
        <end position="58"/>
    </location>
</feature>
<name>A0ABM0T7H2_CAMSA</name>
<feature type="region of interest" description="Disordered" evidence="1">
    <location>
        <begin position="99"/>
        <end position="124"/>
    </location>
</feature>
<reference evidence="2" key="1">
    <citation type="journal article" date="1997" name="Nucleic Acids Res.">
        <title>tRNAscan-SE: a program for improved detection of transfer RNA genes in genomic sequence.</title>
        <authorList>
            <person name="Lowe T.M."/>
            <person name="Eddy S.R."/>
        </authorList>
    </citation>
    <scope>NUCLEOTIDE SEQUENCE [LARGE SCALE GENOMIC DNA]</scope>
    <source>
        <strain evidence="2">r\DH55</strain>
    </source>
</reference>
<dbReference type="RefSeq" id="XP_010422029.1">
    <property type="nucleotide sequence ID" value="XM_010423727.2"/>
</dbReference>
<dbReference type="RefSeq" id="XP_010422028.1">
    <property type="nucleotide sequence ID" value="XM_010423726.2"/>
</dbReference>
<evidence type="ECO:0000256" key="1">
    <source>
        <dbReference type="SAM" id="MobiDB-lite"/>
    </source>
</evidence>
<gene>
    <name evidence="3 4" type="primary">LOC104707385</name>
</gene>
<dbReference type="PANTHER" id="PTHR36048:SF1">
    <property type="entry name" value="RIBOSOME MATURATION FACTOR"/>
    <property type="match status" value="1"/>
</dbReference>
<organism evidence="2 3">
    <name type="scientific">Camelina sativa</name>
    <name type="common">False flax</name>
    <name type="synonym">Myagrum sativum</name>
    <dbReference type="NCBI Taxonomy" id="90675"/>
    <lineage>
        <taxon>Eukaryota</taxon>
        <taxon>Viridiplantae</taxon>
        <taxon>Streptophyta</taxon>
        <taxon>Embryophyta</taxon>
        <taxon>Tracheophyta</taxon>
        <taxon>Spermatophyta</taxon>
        <taxon>Magnoliopsida</taxon>
        <taxon>eudicotyledons</taxon>
        <taxon>Gunneridae</taxon>
        <taxon>Pentapetalae</taxon>
        <taxon>rosids</taxon>
        <taxon>malvids</taxon>
        <taxon>Brassicales</taxon>
        <taxon>Brassicaceae</taxon>
        <taxon>Camelineae</taxon>
        <taxon>Camelina</taxon>
    </lineage>
</organism>
<dbReference type="Proteomes" id="UP000694864">
    <property type="component" value="Chromosome 8"/>
</dbReference>
<dbReference type="GeneID" id="104707385"/>
<protein>
    <submittedName>
        <fullName evidence="3 4">Uncharacterized protein LOC104707385</fullName>
    </submittedName>
</protein>
<proteinExistence type="predicted"/>
<reference evidence="2" key="2">
    <citation type="journal article" date="2014" name="Nat. Commun.">
        <title>The emerging biofuel crop Camelina sativa retains a highly undifferentiated hexaploid genome structure.</title>
        <authorList>
            <person name="Kagale S."/>
            <person name="Koh C."/>
            <person name="Nixon J."/>
            <person name="Bollina V."/>
            <person name="Clarke W.E."/>
            <person name="Tuteja R."/>
            <person name="Spillane C."/>
            <person name="Robinson S.J."/>
            <person name="Links M.G."/>
            <person name="Clarke C."/>
            <person name="Higgins E.E."/>
            <person name="Huebert T."/>
            <person name="Sharpe A.G."/>
            <person name="Parkin I.A."/>
        </authorList>
    </citation>
    <scope>NUCLEOTIDE SEQUENCE [LARGE SCALE GENOMIC DNA]</scope>
    <source>
        <strain evidence="2">r\DH55</strain>
    </source>
</reference>
<evidence type="ECO:0000313" key="4">
    <source>
        <dbReference type="RefSeq" id="XP_010422029.1"/>
    </source>
</evidence>
<keyword evidence="2" id="KW-1185">Reference proteome</keyword>
<feature type="region of interest" description="Disordered" evidence="1">
    <location>
        <begin position="185"/>
        <end position="219"/>
    </location>
</feature>
<evidence type="ECO:0000313" key="2">
    <source>
        <dbReference type="Proteomes" id="UP000694864"/>
    </source>
</evidence>
<evidence type="ECO:0000313" key="3">
    <source>
        <dbReference type="RefSeq" id="XP_010422028.1"/>
    </source>
</evidence>
<feature type="compositionally biased region" description="Polar residues" evidence="1">
    <location>
        <begin position="114"/>
        <end position="124"/>
    </location>
</feature>
<sequence length="219" mass="24883">MATEKPITTETVALTEKKMDMSLDEIIKMEKSSANVNNGKKQRASNKKEKFNGGVAKNSAVKAQRYMNSRSDVRQGAFARRRTNFQGNQFPVTTVVARKAASGTPRGRPYNAGRMTTNTNQSRFITPPVQNRSVQRGFVAKQHQQQQRVVNIEQKQANGQRQWPQTLDSRFASMKEERMRMSRFVDNRSNGGNNGAGLYQQQQQRSTVPWGRRATRFPN</sequence>
<accession>A0ABM0T7H2</accession>
<dbReference type="PANTHER" id="PTHR36048">
    <property type="entry name" value="RIBOSOME MATURATION FACTOR"/>
    <property type="match status" value="1"/>
</dbReference>